<accession>X1HL17</accession>
<evidence type="ECO:0008006" key="3">
    <source>
        <dbReference type="Google" id="ProtNLM"/>
    </source>
</evidence>
<keyword evidence="1" id="KW-1133">Transmembrane helix</keyword>
<keyword evidence="1" id="KW-0472">Membrane</keyword>
<comment type="caution">
    <text evidence="2">The sequence shown here is derived from an EMBL/GenBank/DDBJ whole genome shotgun (WGS) entry which is preliminary data.</text>
</comment>
<protein>
    <recommendedName>
        <fullName evidence="3">PreQ0 transporter</fullName>
    </recommendedName>
</protein>
<reference evidence="2" key="1">
    <citation type="journal article" date="2014" name="Front. Microbiol.">
        <title>High frequency of phylogenetically diverse reductive dehalogenase-homologous genes in deep subseafloor sedimentary metagenomes.</title>
        <authorList>
            <person name="Kawai M."/>
            <person name="Futagami T."/>
            <person name="Toyoda A."/>
            <person name="Takaki Y."/>
            <person name="Nishi S."/>
            <person name="Hori S."/>
            <person name="Arai W."/>
            <person name="Tsubouchi T."/>
            <person name="Morono Y."/>
            <person name="Uchiyama I."/>
            <person name="Ito T."/>
            <person name="Fujiyama A."/>
            <person name="Inagaki F."/>
            <person name="Takami H."/>
        </authorList>
    </citation>
    <scope>NUCLEOTIDE SEQUENCE</scope>
    <source>
        <strain evidence="2">Expedition CK06-06</strain>
    </source>
</reference>
<dbReference type="InterPro" id="IPR003744">
    <property type="entry name" value="YhhQ"/>
</dbReference>
<evidence type="ECO:0000313" key="2">
    <source>
        <dbReference type="EMBL" id="GAH45978.1"/>
    </source>
</evidence>
<sequence length="103" mass="11186">HKIWLAMLAGCGLSYWMAAPQIALASAAAFIVAESFDWAVFTFTRRPLADRVLLSSLISGPVDSTVFLIGAGFFGWWGLLAMSLSKLIAAVLLWSLMRRPVVA</sequence>
<gene>
    <name evidence="2" type="ORF">S03H2_14834</name>
</gene>
<feature type="non-terminal residue" evidence="2">
    <location>
        <position position="1"/>
    </location>
</feature>
<keyword evidence="1" id="KW-0812">Transmembrane</keyword>
<feature type="transmembrane region" description="Helical" evidence="1">
    <location>
        <begin position="74"/>
        <end position="97"/>
    </location>
</feature>
<name>X1HL17_9ZZZZ</name>
<dbReference type="Pfam" id="PF02592">
    <property type="entry name" value="Vut_1"/>
    <property type="match status" value="1"/>
</dbReference>
<dbReference type="AlphaFoldDB" id="X1HL17"/>
<proteinExistence type="predicted"/>
<evidence type="ECO:0000256" key="1">
    <source>
        <dbReference type="SAM" id="Phobius"/>
    </source>
</evidence>
<organism evidence="2">
    <name type="scientific">marine sediment metagenome</name>
    <dbReference type="NCBI Taxonomy" id="412755"/>
    <lineage>
        <taxon>unclassified sequences</taxon>
        <taxon>metagenomes</taxon>
        <taxon>ecological metagenomes</taxon>
    </lineage>
</organism>
<dbReference type="EMBL" id="BARU01007537">
    <property type="protein sequence ID" value="GAH45978.1"/>
    <property type="molecule type" value="Genomic_DNA"/>
</dbReference>